<reference evidence="2" key="1">
    <citation type="submission" date="2014-11" db="EMBL/GenBank/DDBJ databases">
        <authorList>
            <person name="Amaro Gonzalez C."/>
        </authorList>
    </citation>
    <scope>NUCLEOTIDE SEQUENCE</scope>
</reference>
<dbReference type="AlphaFoldDB" id="A0A0E9WH98"/>
<proteinExistence type="predicted"/>
<evidence type="ECO:0000313" key="2">
    <source>
        <dbReference type="EMBL" id="JAH89686.1"/>
    </source>
</evidence>
<sequence length="60" mass="7043">MKMEMDTFLYRAKDVKACTWGKKGNQMFSTLKYREIICLFVSFLLLLVIKKVFSLLSNSL</sequence>
<name>A0A0E9WH98_ANGAN</name>
<feature type="transmembrane region" description="Helical" evidence="1">
    <location>
        <begin position="36"/>
        <end position="56"/>
    </location>
</feature>
<organism evidence="2">
    <name type="scientific">Anguilla anguilla</name>
    <name type="common">European freshwater eel</name>
    <name type="synonym">Muraena anguilla</name>
    <dbReference type="NCBI Taxonomy" id="7936"/>
    <lineage>
        <taxon>Eukaryota</taxon>
        <taxon>Metazoa</taxon>
        <taxon>Chordata</taxon>
        <taxon>Craniata</taxon>
        <taxon>Vertebrata</taxon>
        <taxon>Euteleostomi</taxon>
        <taxon>Actinopterygii</taxon>
        <taxon>Neopterygii</taxon>
        <taxon>Teleostei</taxon>
        <taxon>Anguilliformes</taxon>
        <taxon>Anguillidae</taxon>
        <taxon>Anguilla</taxon>
    </lineage>
</organism>
<reference evidence="2" key="2">
    <citation type="journal article" date="2015" name="Fish Shellfish Immunol.">
        <title>Early steps in the European eel (Anguilla anguilla)-Vibrio vulnificus interaction in the gills: Role of the RtxA13 toxin.</title>
        <authorList>
            <person name="Callol A."/>
            <person name="Pajuelo D."/>
            <person name="Ebbesson L."/>
            <person name="Teles M."/>
            <person name="MacKenzie S."/>
            <person name="Amaro C."/>
        </authorList>
    </citation>
    <scope>NUCLEOTIDE SEQUENCE</scope>
</reference>
<evidence type="ECO:0000256" key="1">
    <source>
        <dbReference type="SAM" id="Phobius"/>
    </source>
</evidence>
<protein>
    <submittedName>
        <fullName evidence="2">Uncharacterized protein</fullName>
    </submittedName>
</protein>
<keyword evidence="1" id="KW-0812">Transmembrane</keyword>
<keyword evidence="1" id="KW-0472">Membrane</keyword>
<accession>A0A0E9WH98</accession>
<keyword evidence="1" id="KW-1133">Transmembrane helix</keyword>
<dbReference type="EMBL" id="GBXM01018891">
    <property type="protein sequence ID" value="JAH89686.1"/>
    <property type="molecule type" value="Transcribed_RNA"/>
</dbReference>